<keyword evidence="4" id="KW-1185">Reference proteome</keyword>
<dbReference type="RefSeq" id="WP_091042741.1">
    <property type="nucleotide sequence ID" value="NZ_FMCV01000003.1"/>
</dbReference>
<keyword evidence="3" id="KW-0808">Transferase</keyword>
<dbReference type="EMBL" id="FMCV01000003">
    <property type="protein sequence ID" value="SCE85754.1"/>
    <property type="molecule type" value="Genomic_DNA"/>
</dbReference>
<proteinExistence type="predicted"/>
<evidence type="ECO:0000313" key="4">
    <source>
        <dbReference type="Proteomes" id="UP000198551"/>
    </source>
</evidence>
<evidence type="ECO:0000256" key="1">
    <source>
        <dbReference type="ARBA" id="ARBA00022527"/>
    </source>
</evidence>
<dbReference type="Proteomes" id="UP000198551">
    <property type="component" value="Unassembled WGS sequence"/>
</dbReference>
<keyword evidence="1" id="KW-0723">Serine/threonine-protein kinase</keyword>
<evidence type="ECO:0000313" key="3">
    <source>
        <dbReference type="EMBL" id="SCE85754.1"/>
    </source>
</evidence>
<evidence type="ECO:0000259" key="2">
    <source>
        <dbReference type="Pfam" id="PF13581"/>
    </source>
</evidence>
<dbReference type="InterPro" id="IPR003594">
    <property type="entry name" value="HATPase_dom"/>
</dbReference>
<keyword evidence="3" id="KW-0418">Kinase</keyword>
<feature type="domain" description="Histidine kinase/HSP90-like ATPase" evidence="2">
    <location>
        <begin position="17"/>
        <end position="133"/>
    </location>
</feature>
<name>A0A1C4VP08_9ACTN</name>
<gene>
    <name evidence="3" type="ORF">GA0070215_103302</name>
</gene>
<dbReference type="CDD" id="cd16936">
    <property type="entry name" value="HATPase_RsbW-like"/>
    <property type="match status" value="1"/>
</dbReference>
<dbReference type="InterPro" id="IPR036890">
    <property type="entry name" value="HATPase_C_sf"/>
</dbReference>
<dbReference type="Pfam" id="PF13581">
    <property type="entry name" value="HATPase_c_2"/>
    <property type="match status" value="1"/>
</dbReference>
<accession>A0A1C4VP08</accession>
<dbReference type="AlphaFoldDB" id="A0A1C4VP08"/>
<reference evidence="4" key="1">
    <citation type="submission" date="2016-06" db="EMBL/GenBank/DDBJ databases">
        <authorList>
            <person name="Varghese N."/>
        </authorList>
    </citation>
    <scope>NUCLEOTIDE SEQUENCE [LARGE SCALE GENOMIC DNA]</scope>
    <source>
        <strain evidence="4">DSM 45555</strain>
    </source>
</reference>
<sequence>MTGGTSGDVGPVLAIDLPADPARLADTRERLRGWLHARGVSEWDVDTVLIATGEACANAIEHGYRFAREGITTLRAELRGDRLEIEVRDHGGWRAADGDDSGDRGRGRLIMARVMDEATIVGTPSGTCVRLVKRLTGDASGPAGTESSEDQL</sequence>
<dbReference type="PANTHER" id="PTHR35526:SF3">
    <property type="entry name" value="ANTI-SIGMA-F FACTOR RSBW"/>
    <property type="match status" value="1"/>
</dbReference>
<dbReference type="PANTHER" id="PTHR35526">
    <property type="entry name" value="ANTI-SIGMA-F FACTOR RSBW-RELATED"/>
    <property type="match status" value="1"/>
</dbReference>
<protein>
    <submittedName>
        <fullName evidence="3">Anti-sigma regulatory factor (Ser/Thr protein kinase)</fullName>
    </submittedName>
</protein>
<dbReference type="GO" id="GO:0004674">
    <property type="term" value="F:protein serine/threonine kinase activity"/>
    <property type="evidence" value="ECO:0007669"/>
    <property type="project" value="UniProtKB-KW"/>
</dbReference>
<organism evidence="3 4">
    <name type="scientific">Micromonospora marina</name>
    <dbReference type="NCBI Taxonomy" id="307120"/>
    <lineage>
        <taxon>Bacteria</taxon>
        <taxon>Bacillati</taxon>
        <taxon>Actinomycetota</taxon>
        <taxon>Actinomycetes</taxon>
        <taxon>Micromonosporales</taxon>
        <taxon>Micromonosporaceae</taxon>
        <taxon>Micromonospora</taxon>
    </lineage>
</organism>
<dbReference type="Gene3D" id="3.30.565.10">
    <property type="entry name" value="Histidine kinase-like ATPase, C-terminal domain"/>
    <property type="match status" value="1"/>
</dbReference>
<dbReference type="SUPFAM" id="SSF55874">
    <property type="entry name" value="ATPase domain of HSP90 chaperone/DNA topoisomerase II/histidine kinase"/>
    <property type="match status" value="1"/>
</dbReference>
<dbReference type="InterPro" id="IPR050267">
    <property type="entry name" value="Anti-sigma-factor_SerPK"/>
</dbReference>